<organism evidence="2 3">
    <name type="scientific">Dryococelus australis</name>
    <dbReference type="NCBI Taxonomy" id="614101"/>
    <lineage>
        <taxon>Eukaryota</taxon>
        <taxon>Metazoa</taxon>
        <taxon>Ecdysozoa</taxon>
        <taxon>Arthropoda</taxon>
        <taxon>Hexapoda</taxon>
        <taxon>Insecta</taxon>
        <taxon>Pterygota</taxon>
        <taxon>Neoptera</taxon>
        <taxon>Polyneoptera</taxon>
        <taxon>Phasmatodea</taxon>
        <taxon>Verophasmatodea</taxon>
        <taxon>Anareolatae</taxon>
        <taxon>Phasmatidae</taxon>
        <taxon>Eurycanthinae</taxon>
        <taxon>Dryococelus</taxon>
    </lineage>
</organism>
<reference evidence="2 3" key="1">
    <citation type="submission" date="2023-02" db="EMBL/GenBank/DDBJ databases">
        <title>LHISI_Scaffold_Assembly.</title>
        <authorList>
            <person name="Stuart O.P."/>
            <person name="Cleave R."/>
            <person name="Magrath M.J.L."/>
            <person name="Mikheyev A.S."/>
        </authorList>
    </citation>
    <scope>NUCLEOTIDE SEQUENCE [LARGE SCALE GENOMIC DNA]</scope>
    <source>
        <strain evidence="2">Daus_M_001</strain>
        <tissue evidence="2">Leg muscle</tissue>
    </source>
</reference>
<proteinExistence type="predicted"/>
<protein>
    <submittedName>
        <fullName evidence="2">Uncharacterized protein</fullName>
    </submittedName>
</protein>
<dbReference type="EMBL" id="JARBHB010000002">
    <property type="protein sequence ID" value="KAJ8892199.1"/>
    <property type="molecule type" value="Genomic_DNA"/>
</dbReference>
<sequence>MPDQQGERSSAVMKGRGKREIAEKIRRPAASSVTIPTCENSGVTRLGIEPGSPWWEAISQWRGERRDAPKIQQWMTQRAAERRKGWRRPGGIVQCTIEPYFYEFQVLVP</sequence>
<name>A0ABQ9I6E3_9NEOP</name>
<evidence type="ECO:0000313" key="2">
    <source>
        <dbReference type="EMBL" id="KAJ8892199.1"/>
    </source>
</evidence>
<gene>
    <name evidence="2" type="ORF">PR048_004779</name>
</gene>
<evidence type="ECO:0000256" key="1">
    <source>
        <dbReference type="SAM" id="MobiDB-lite"/>
    </source>
</evidence>
<accession>A0ABQ9I6E3</accession>
<comment type="caution">
    <text evidence="2">The sequence shown here is derived from an EMBL/GenBank/DDBJ whole genome shotgun (WGS) entry which is preliminary data.</text>
</comment>
<dbReference type="Proteomes" id="UP001159363">
    <property type="component" value="Chromosome 2"/>
</dbReference>
<keyword evidence="3" id="KW-1185">Reference proteome</keyword>
<evidence type="ECO:0000313" key="3">
    <source>
        <dbReference type="Proteomes" id="UP001159363"/>
    </source>
</evidence>
<feature type="region of interest" description="Disordered" evidence="1">
    <location>
        <begin position="1"/>
        <end position="22"/>
    </location>
</feature>